<dbReference type="GO" id="GO:0030490">
    <property type="term" value="P:maturation of SSU-rRNA"/>
    <property type="evidence" value="ECO:0007669"/>
    <property type="project" value="TreeGrafter"/>
</dbReference>
<feature type="compositionally biased region" description="Polar residues" evidence="1">
    <location>
        <begin position="395"/>
        <end position="404"/>
    </location>
</feature>
<feature type="compositionally biased region" description="Acidic residues" evidence="1">
    <location>
        <begin position="202"/>
        <end position="213"/>
    </location>
</feature>
<feature type="region of interest" description="Disordered" evidence="1">
    <location>
        <begin position="350"/>
        <end position="499"/>
    </location>
</feature>
<feature type="compositionally biased region" description="Basic and acidic residues" evidence="1">
    <location>
        <begin position="305"/>
        <end position="320"/>
    </location>
</feature>
<dbReference type="PANTHER" id="PTHR23325:SF1">
    <property type="entry name" value="SERUM RESPONSE FACTOR-BINDING PROTEIN 1"/>
    <property type="match status" value="1"/>
</dbReference>
<dbReference type="GO" id="GO:0005634">
    <property type="term" value="C:nucleus"/>
    <property type="evidence" value="ECO:0007669"/>
    <property type="project" value="TreeGrafter"/>
</dbReference>
<reference evidence="2" key="1">
    <citation type="submission" date="2015-11" db="EMBL/GenBank/DDBJ databases">
        <title>De novo transcriptome assembly of four potential Pierce s Disease insect vectors from Arizona vineyards.</title>
        <authorList>
            <person name="Tassone E.E."/>
        </authorList>
    </citation>
    <scope>NUCLEOTIDE SEQUENCE</scope>
</reference>
<feature type="compositionally biased region" description="Basic and acidic residues" evidence="1">
    <location>
        <begin position="169"/>
        <end position="183"/>
    </location>
</feature>
<feature type="compositionally biased region" description="Basic and acidic residues" evidence="1">
    <location>
        <begin position="456"/>
        <end position="475"/>
    </location>
</feature>
<feature type="compositionally biased region" description="Acidic residues" evidence="1">
    <location>
        <begin position="224"/>
        <end position="240"/>
    </location>
</feature>
<evidence type="ECO:0000313" key="2">
    <source>
        <dbReference type="EMBL" id="JAT18691.1"/>
    </source>
</evidence>
<dbReference type="GO" id="GO:0030686">
    <property type="term" value="C:90S preribosome"/>
    <property type="evidence" value="ECO:0007669"/>
    <property type="project" value="TreeGrafter"/>
</dbReference>
<gene>
    <name evidence="2" type="ORF">g.14790</name>
</gene>
<organism evidence="2">
    <name type="scientific">Graphocephala atropunctata</name>
    <dbReference type="NCBI Taxonomy" id="36148"/>
    <lineage>
        <taxon>Eukaryota</taxon>
        <taxon>Metazoa</taxon>
        <taxon>Ecdysozoa</taxon>
        <taxon>Arthropoda</taxon>
        <taxon>Hexapoda</taxon>
        <taxon>Insecta</taxon>
        <taxon>Pterygota</taxon>
        <taxon>Neoptera</taxon>
        <taxon>Paraneoptera</taxon>
        <taxon>Hemiptera</taxon>
        <taxon>Auchenorrhyncha</taxon>
        <taxon>Membracoidea</taxon>
        <taxon>Cicadellidae</taxon>
        <taxon>Cicadellinae</taxon>
        <taxon>Cicadellini</taxon>
        <taxon>Graphocephala</taxon>
    </lineage>
</organism>
<feature type="region of interest" description="Disordered" evidence="1">
    <location>
        <begin position="169"/>
        <end position="292"/>
    </location>
</feature>
<sequence length="517" mass="59796">FLARFKSESRREVVEELLPTKLNKISLNNQIIRMRKDVKRAKVHVIHKLTRNIAVLRKANGNEQLKAKRERKAERLTKKVKRIDELGEDEVAKFALTTTEDPTKLAIDIKMPMTTQAMATIAIHKFVAGPVAEYKKAFPDLQKTAPKLLKKKKRKNKLKIETKENSEIHKITNLKSDSDEHTNNMDNSNQSESDDDSKNSDAEEESGVNDDGNDFINEVSNNDSNEDSDGDVGSDQEDEGDQHSNIDMDENMSNHSISNSSCEVSENESIDDTVAKQQNENNKTKQKRLQSDFKLNKNILSLTSNHEEHSMSNDKIRLGKGESSNDNFIKEKPKVVDPFFVTVEDKEYLTSQEPNVSEGSNSNHRTERNKFNPLKQNRFHNIDSRNKGDVRENNGWRQSKTGNFDSRWGNKEDNWRRNEFSKTNERKNKFTSKDSNWQSNKFSQHTQSHRKSFSNHFEKVTNRSERPKFHQESRKERRKTLQLPVPQPKFEKLHPSWEAKKKQATVAAFQGKKITFD</sequence>
<proteinExistence type="predicted"/>
<feature type="compositionally biased region" description="Basic and acidic residues" evidence="1">
    <location>
        <begin position="489"/>
        <end position="499"/>
    </location>
</feature>
<feature type="compositionally biased region" description="Polar residues" evidence="1">
    <location>
        <begin position="350"/>
        <end position="363"/>
    </location>
</feature>
<feature type="compositionally biased region" description="Polar residues" evidence="1">
    <location>
        <begin position="433"/>
        <end position="446"/>
    </location>
</feature>
<dbReference type="EMBL" id="GEBQ01021286">
    <property type="protein sequence ID" value="JAT18691.1"/>
    <property type="molecule type" value="Transcribed_RNA"/>
</dbReference>
<feature type="compositionally biased region" description="Low complexity" evidence="1">
    <location>
        <begin position="251"/>
        <end position="264"/>
    </location>
</feature>
<feature type="region of interest" description="Disordered" evidence="1">
    <location>
        <begin position="304"/>
        <end position="324"/>
    </location>
</feature>
<feature type="non-terminal residue" evidence="2">
    <location>
        <position position="1"/>
    </location>
</feature>
<dbReference type="InterPro" id="IPR037393">
    <property type="entry name" value="Bud22/SRFB1"/>
</dbReference>
<evidence type="ECO:0000256" key="1">
    <source>
        <dbReference type="SAM" id="MobiDB-lite"/>
    </source>
</evidence>
<feature type="compositionally biased region" description="Basic and acidic residues" evidence="1">
    <location>
        <begin position="380"/>
        <end position="394"/>
    </location>
</feature>
<accession>A0A1B6L4Y3</accession>
<name>A0A1B6L4Y3_9HEMI</name>
<feature type="compositionally biased region" description="Basic and acidic residues" evidence="1">
    <location>
        <begin position="408"/>
        <end position="432"/>
    </location>
</feature>
<dbReference type="PANTHER" id="PTHR23325">
    <property type="entry name" value="SERUM RESPONSE FACTOR-BINDING"/>
    <property type="match status" value="1"/>
</dbReference>
<evidence type="ECO:0008006" key="3">
    <source>
        <dbReference type="Google" id="ProtNLM"/>
    </source>
</evidence>
<protein>
    <recommendedName>
        <fullName evidence="3">Serum response factor-binding protein 1</fullName>
    </recommendedName>
</protein>
<dbReference type="AlphaFoldDB" id="A0A1B6L4Y3"/>